<dbReference type="AlphaFoldDB" id="A0A450TMF9"/>
<evidence type="ECO:0000256" key="1">
    <source>
        <dbReference type="ARBA" id="ARBA00022908"/>
    </source>
</evidence>
<evidence type="ECO:0000256" key="2">
    <source>
        <dbReference type="ARBA" id="ARBA00023125"/>
    </source>
</evidence>
<dbReference type="PROSITE" id="PS00397">
    <property type="entry name" value="RECOMBINASES_1"/>
    <property type="match status" value="1"/>
</dbReference>
<protein>
    <submittedName>
        <fullName evidence="7">Resolvase, N terminal domain</fullName>
    </submittedName>
</protein>
<dbReference type="SUPFAM" id="SSF53041">
    <property type="entry name" value="Resolvase-like"/>
    <property type="match status" value="1"/>
</dbReference>
<keyword evidence="3" id="KW-0233">DNA recombination</keyword>
<accession>A0A450TMF9</accession>
<evidence type="ECO:0000259" key="6">
    <source>
        <dbReference type="Pfam" id="PF00239"/>
    </source>
</evidence>
<dbReference type="EMBL" id="CAADFA010000503">
    <property type="protein sequence ID" value="VFJ68914.1"/>
    <property type="molecule type" value="Genomic_DNA"/>
</dbReference>
<evidence type="ECO:0000313" key="9">
    <source>
        <dbReference type="EMBL" id="VFK19503.1"/>
    </source>
</evidence>
<proteinExistence type="predicted"/>
<organism evidence="7">
    <name type="scientific">Candidatus Kentrum sp. FM</name>
    <dbReference type="NCBI Taxonomy" id="2126340"/>
    <lineage>
        <taxon>Bacteria</taxon>
        <taxon>Pseudomonadati</taxon>
        <taxon>Pseudomonadota</taxon>
        <taxon>Gammaproteobacteria</taxon>
        <taxon>Candidatus Kentrum</taxon>
    </lineage>
</organism>
<dbReference type="Pfam" id="PF00239">
    <property type="entry name" value="Resolvase"/>
    <property type="match status" value="1"/>
</dbReference>
<gene>
    <name evidence="8" type="ORF">BECKFM1743A_GA0114220_105132</name>
    <name evidence="9" type="ORF">BECKFM1743B_GA0114221_106252</name>
    <name evidence="7" type="ORF">BECKFM1743C_GA0114222_105032</name>
</gene>
<dbReference type="InterPro" id="IPR036162">
    <property type="entry name" value="Resolvase-like_N_sf"/>
</dbReference>
<evidence type="ECO:0000256" key="5">
    <source>
        <dbReference type="PROSITE-ProRule" id="PRU10137"/>
    </source>
</evidence>
<dbReference type="GO" id="GO:0015074">
    <property type="term" value="P:DNA integration"/>
    <property type="evidence" value="ECO:0007669"/>
    <property type="project" value="UniProtKB-KW"/>
</dbReference>
<sequence length="77" mass="8514">MTNIAYLRVSTDAQDTANQKHGILEYCNDKNISGVSFIEDTASGKKEWRKRKLGEIVENLQKGDSAQLRSATSLAPT</sequence>
<keyword evidence="1" id="KW-0229">DNA integration</keyword>
<dbReference type="GO" id="GO:0003677">
    <property type="term" value="F:DNA binding"/>
    <property type="evidence" value="ECO:0007669"/>
    <property type="project" value="UniProtKB-KW"/>
</dbReference>
<feature type="domain" description="Resolvase/invertase-type recombinase catalytic" evidence="6">
    <location>
        <begin position="4"/>
        <end position="64"/>
    </location>
</feature>
<dbReference type="EMBL" id="CAADEZ010000513">
    <property type="protein sequence ID" value="VFJ69531.1"/>
    <property type="molecule type" value="Genomic_DNA"/>
</dbReference>
<reference evidence="7" key="1">
    <citation type="submission" date="2019-02" db="EMBL/GenBank/DDBJ databases">
        <authorList>
            <person name="Gruber-Vodicka R. H."/>
            <person name="Seah K. B. B."/>
        </authorList>
    </citation>
    <scope>NUCLEOTIDE SEQUENCE</scope>
    <source>
        <strain evidence="8">BECK_BZ163</strain>
        <strain evidence="9">BECK_BZ164</strain>
        <strain evidence="7">BECK_BZ165</strain>
    </source>
</reference>
<dbReference type="EMBL" id="CAADFL010000625">
    <property type="protein sequence ID" value="VFK19503.1"/>
    <property type="molecule type" value="Genomic_DNA"/>
</dbReference>
<evidence type="ECO:0000313" key="8">
    <source>
        <dbReference type="EMBL" id="VFJ69531.1"/>
    </source>
</evidence>
<evidence type="ECO:0000313" key="7">
    <source>
        <dbReference type="EMBL" id="VFJ68914.1"/>
    </source>
</evidence>
<evidence type="ECO:0000256" key="4">
    <source>
        <dbReference type="PIRSR" id="PIRSR606118-50"/>
    </source>
</evidence>
<evidence type="ECO:0000256" key="3">
    <source>
        <dbReference type="ARBA" id="ARBA00023172"/>
    </source>
</evidence>
<feature type="active site" description="O-(5'-phospho-DNA)-serine intermediate" evidence="4 5">
    <location>
        <position position="10"/>
    </location>
</feature>
<dbReference type="GO" id="GO:0000150">
    <property type="term" value="F:DNA strand exchange activity"/>
    <property type="evidence" value="ECO:0007669"/>
    <property type="project" value="InterPro"/>
</dbReference>
<keyword evidence="2" id="KW-0238">DNA-binding</keyword>
<dbReference type="InterPro" id="IPR006119">
    <property type="entry name" value="Resolv_N"/>
</dbReference>
<dbReference type="Gene3D" id="3.40.50.1390">
    <property type="entry name" value="Resolvase, N-terminal catalytic domain"/>
    <property type="match status" value="1"/>
</dbReference>
<dbReference type="InterPro" id="IPR006118">
    <property type="entry name" value="Recombinase_CS"/>
</dbReference>
<name>A0A450TMF9_9GAMM</name>